<dbReference type="PANTHER" id="PTHR44216">
    <property type="entry name" value="PROTEIN O-MANNOSYL-TRANSFERASE TMTC2"/>
    <property type="match status" value="1"/>
</dbReference>
<dbReference type="Pfam" id="PF13181">
    <property type="entry name" value="TPR_8"/>
    <property type="match status" value="1"/>
</dbReference>
<dbReference type="GO" id="GO:0035269">
    <property type="term" value="P:protein O-linked glycosylation via mannose"/>
    <property type="evidence" value="ECO:0007669"/>
    <property type="project" value="TreeGrafter"/>
</dbReference>
<comment type="caution">
    <text evidence="4">The sequence shown here is derived from an EMBL/GenBank/DDBJ whole genome shotgun (WGS) entry which is preliminary data.</text>
</comment>
<feature type="repeat" description="TPR" evidence="1">
    <location>
        <begin position="41"/>
        <end position="74"/>
    </location>
</feature>
<gene>
    <name evidence="4" type="ORF">EOD73_09685</name>
</gene>
<evidence type="ECO:0000256" key="1">
    <source>
        <dbReference type="PROSITE-ProRule" id="PRU00339"/>
    </source>
</evidence>
<organism evidence="4 5">
    <name type="scientific">Inhella crocodyli</name>
    <dbReference type="NCBI Taxonomy" id="2499851"/>
    <lineage>
        <taxon>Bacteria</taxon>
        <taxon>Pseudomonadati</taxon>
        <taxon>Pseudomonadota</taxon>
        <taxon>Betaproteobacteria</taxon>
        <taxon>Burkholderiales</taxon>
        <taxon>Sphaerotilaceae</taxon>
        <taxon>Inhella</taxon>
    </lineage>
</organism>
<dbReference type="InterPro" id="IPR011990">
    <property type="entry name" value="TPR-like_helical_dom_sf"/>
</dbReference>
<dbReference type="EMBL" id="SACM01000002">
    <property type="protein sequence ID" value="RVT86292.1"/>
    <property type="molecule type" value="Genomic_DNA"/>
</dbReference>
<protein>
    <submittedName>
        <fullName evidence="4">Tetratricopeptide repeat protein</fullName>
    </submittedName>
</protein>
<dbReference type="AlphaFoldDB" id="A0A3S2UW56"/>
<evidence type="ECO:0000256" key="2">
    <source>
        <dbReference type="SAM" id="MobiDB-lite"/>
    </source>
</evidence>
<dbReference type="InterPro" id="IPR052384">
    <property type="entry name" value="TMTC_O-mannosyltransferase"/>
</dbReference>
<dbReference type="OrthoDB" id="5290951at2"/>
<dbReference type="SUPFAM" id="SSF81901">
    <property type="entry name" value="HCP-like"/>
    <property type="match status" value="1"/>
</dbReference>
<dbReference type="InterPro" id="IPR019734">
    <property type="entry name" value="TPR_rpt"/>
</dbReference>
<feature type="chain" id="PRO_5018656500" evidence="3">
    <location>
        <begin position="21"/>
        <end position="425"/>
    </location>
</feature>
<accession>A0A3S2UW56</accession>
<name>A0A3S2UW56_9BURK</name>
<dbReference type="PANTHER" id="PTHR44216:SF3">
    <property type="entry name" value="PROTEIN O-MANNOSYL-TRANSFERASE TMTC2"/>
    <property type="match status" value="1"/>
</dbReference>
<sequence>MKRHLAPLALALLAALPAAAAPEPSQPVPPRAGAATPSASSDEFYMRGLQALSARQFPEARKAFTESLRINERNVMAMLGLVELSFQTQNDADTKRWLKKAEETAPNNVHVLITVGRYHLTRGQADKAENVLVRAVEADPKQLQALIDLADAHSRQGAFEKAVTRLRQAAMLAPESGAVQHLLGVTLQRSGKLAEAETALLKAAELNPKSPDAYVALAQAETRADAANKYIDQALKRVPSHYEAQMLRVFWQYKANDLPAVRKTLDEVIKQHPTAAEPWVRKGMLATTENRVAEAKEAYKAALERDANHPIALNNLAMMALSPGGEGPAVAEGHVRKALRVLPNNASLQDTLAAVLVAKQDARSALTAIQLAAKLDPRDPGIQLHLAEILLLNGDKAGAKRVAEALKSTPGVDQPRLQAVLRKAG</sequence>
<evidence type="ECO:0000256" key="3">
    <source>
        <dbReference type="SAM" id="SignalP"/>
    </source>
</evidence>
<dbReference type="SMART" id="SM00028">
    <property type="entry name" value="TPR"/>
    <property type="match status" value="6"/>
</dbReference>
<feature type="repeat" description="TPR" evidence="1">
    <location>
        <begin position="276"/>
        <end position="309"/>
    </location>
</feature>
<dbReference type="Gene3D" id="1.25.40.10">
    <property type="entry name" value="Tetratricopeptide repeat domain"/>
    <property type="match status" value="3"/>
</dbReference>
<keyword evidence="5" id="KW-1185">Reference proteome</keyword>
<dbReference type="PROSITE" id="PS50005">
    <property type="entry name" value="TPR"/>
    <property type="match status" value="4"/>
</dbReference>
<keyword evidence="1" id="KW-0802">TPR repeat</keyword>
<feature type="signal peptide" evidence="3">
    <location>
        <begin position="1"/>
        <end position="20"/>
    </location>
</feature>
<dbReference type="SUPFAM" id="SSF48452">
    <property type="entry name" value="TPR-like"/>
    <property type="match status" value="2"/>
</dbReference>
<feature type="region of interest" description="Disordered" evidence="2">
    <location>
        <begin position="21"/>
        <end position="40"/>
    </location>
</feature>
<reference evidence="4 5" key="1">
    <citation type="submission" date="2019-01" db="EMBL/GenBank/DDBJ databases">
        <authorList>
            <person name="Chen W.-M."/>
        </authorList>
    </citation>
    <scope>NUCLEOTIDE SEQUENCE [LARGE SCALE GENOMIC DNA]</scope>
    <source>
        <strain evidence="4 5">CCP-18</strain>
    </source>
</reference>
<evidence type="ECO:0000313" key="5">
    <source>
        <dbReference type="Proteomes" id="UP000288587"/>
    </source>
</evidence>
<dbReference type="GO" id="GO:0000030">
    <property type="term" value="F:mannosyltransferase activity"/>
    <property type="evidence" value="ECO:0007669"/>
    <property type="project" value="TreeGrafter"/>
</dbReference>
<evidence type="ECO:0000313" key="4">
    <source>
        <dbReference type="EMBL" id="RVT86292.1"/>
    </source>
</evidence>
<proteinExistence type="predicted"/>
<feature type="repeat" description="TPR" evidence="1">
    <location>
        <begin position="143"/>
        <end position="176"/>
    </location>
</feature>
<dbReference type="Proteomes" id="UP000288587">
    <property type="component" value="Unassembled WGS sequence"/>
</dbReference>
<feature type="repeat" description="TPR" evidence="1">
    <location>
        <begin position="109"/>
        <end position="142"/>
    </location>
</feature>
<dbReference type="Pfam" id="PF14559">
    <property type="entry name" value="TPR_19"/>
    <property type="match status" value="1"/>
</dbReference>
<keyword evidence="3" id="KW-0732">Signal</keyword>
<dbReference type="Pfam" id="PF13432">
    <property type="entry name" value="TPR_16"/>
    <property type="match status" value="2"/>
</dbReference>